<dbReference type="Gene3D" id="1.10.10.60">
    <property type="entry name" value="Homeodomain-like"/>
    <property type="match status" value="1"/>
</dbReference>
<sequence>MAQRRRGSALEHALLEAAYEELVESGYARFTLNAVATRAGTSTPVLYRRWADKHELLLAAISHVVRRITIEVPDTGSLRGDVLAVLRQANAAGLEIVTTITVHLGGYYQETGSSPANLIDMLDPELPVRDTLETLYRRAADRGEIAVQRLTDRIKRLPFDLLRGQLLMTLRPLSEADLEEIVDTIFLPLLQARGATAGL</sequence>
<dbReference type="EMBL" id="CP092365">
    <property type="protein sequence ID" value="ULN52467.1"/>
    <property type="molecule type" value="Genomic_DNA"/>
</dbReference>
<evidence type="ECO:0000256" key="4">
    <source>
        <dbReference type="PROSITE-ProRule" id="PRU00335"/>
    </source>
</evidence>
<feature type="DNA-binding region" description="H-T-H motif" evidence="4">
    <location>
        <begin position="31"/>
        <end position="50"/>
    </location>
</feature>
<evidence type="ECO:0000256" key="2">
    <source>
        <dbReference type="ARBA" id="ARBA00023125"/>
    </source>
</evidence>
<organism evidence="6 7">
    <name type="scientific">Mycolicibacillus parakoreensis</name>
    <dbReference type="NCBI Taxonomy" id="1069221"/>
    <lineage>
        <taxon>Bacteria</taxon>
        <taxon>Bacillati</taxon>
        <taxon>Actinomycetota</taxon>
        <taxon>Actinomycetes</taxon>
        <taxon>Mycobacteriales</taxon>
        <taxon>Mycobacteriaceae</taxon>
        <taxon>Mycolicibacillus</taxon>
    </lineage>
</organism>
<gene>
    <name evidence="6" type="ORF">MIU77_16760</name>
</gene>
<evidence type="ECO:0000313" key="6">
    <source>
        <dbReference type="EMBL" id="ULN52467.1"/>
    </source>
</evidence>
<dbReference type="PANTHER" id="PTHR30055">
    <property type="entry name" value="HTH-TYPE TRANSCRIPTIONAL REGULATOR RUTR"/>
    <property type="match status" value="1"/>
</dbReference>
<dbReference type="Gene3D" id="1.10.357.10">
    <property type="entry name" value="Tetracycline Repressor, domain 2"/>
    <property type="match status" value="1"/>
</dbReference>
<dbReference type="InterPro" id="IPR050109">
    <property type="entry name" value="HTH-type_TetR-like_transc_reg"/>
</dbReference>
<keyword evidence="7" id="KW-1185">Reference proteome</keyword>
<dbReference type="Pfam" id="PF00440">
    <property type="entry name" value="TetR_N"/>
    <property type="match status" value="1"/>
</dbReference>
<reference evidence="6" key="1">
    <citation type="submission" date="2022-08" db="EMBL/GenBank/DDBJ databases">
        <title>Complete genome sequence of 14 non-tuberculosis mycobacteria type-strains.</title>
        <authorList>
            <person name="Igarashi Y."/>
            <person name="Osugi A."/>
            <person name="Mitarai S."/>
        </authorList>
    </citation>
    <scope>NUCLEOTIDE SEQUENCE</scope>
    <source>
        <strain evidence="6">DSM 45575</strain>
    </source>
</reference>
<evidence type="ECO:0000259" key="5">
    <source>
        <dbReference type="PROSITE" id="PS50977"/>
    </source>
</evidence>
<feature type="domain" description="HTH tetR-type" evidence="5">
    <location>
        <begin position="8"/>
        <end position="68"/>
    </location>
</feature>
<dbReference type="Proteomes" id="UP001055200">
    <property type="component" value="Chromosome"/>
</dbReference>
<dbReference type="Pfam" id="PF16859">
    <property type="entry name" value="TetR_C_11"/>
    <property type="match status" value="1"/>
</dbReference>
<dbReference type="PRINTS" id="PR00455">
    <property type="entry name" value="HTHTETR"/>
</dbReference>
<evidence type="ECO:0000256" key="1">
    <source>
        <dbReference type="ARBA" id="ARBA00023015"/>
    </source>
</evidence>
<evidence type="ECO:0000256" key="3">
    <source>
        <dbReference type="ARBA" id="ARBA00023163"/>
    </source>
</evidence>
<protein>
    <submittedName>
        <fullName evidence="6">TetR/AcrR family transcriptional regulator</fullName>
    </submittedName>
</protein>
<dbReference type="InterPro" id="IPR009057">
    <property type="entry name" value="Homeodomain-like_sf"/>
</dbReference>
<dbReference type="InterPro" id="IPR036271">
    <property type="entry name" value="Tet_transcr_reg_TetR-rel_C_sf"/>
</dbReference>
<dbReference type="InterPro" id="IPR001647">
    <property type="entry name" value="HTH_TetR"/>
</dbReference>
<proteinExistence type="predicted"/>
<dbReference type="InterPro" id="IPR011075">
    <property type="entry name" value="TetR_C"/>
</dbReference>
<accession>A0ABY3U4L8</accession>
<dbReference type="SUPFAM" id="SSF46689">
    <property type="entry name" value="Homeodomain-like"/>
    <property type="match status" value="1"/>
</dbReference>
<dbReference type="PROSITE" id="PS50977">
    <property type="entry name" value="HTH_TETR_2"/>
    <property type="match status" value="1"/>
</dbReference>
<evidence type="ECO:0000313" key="7">
    <source>
        <dbReference type="Proteomes" id="UP001055200"/>
    </source>
</evidence>
<keyword evidence="2 4" id="KW-0238">DNA-binding</keyword>
<keyword evidence="1" id="KW-0805">Transcription regulation</keyword>
<dbReference type="RefSeq" id="WP_240170739.1">
    <property type="nucleotide sequence ID" value="NZ_CP092365.1"/>
</dbReference>
<dbReference type="SUPFAM" id="SSF48498">
    <property type="entry name" value="Tetracyclin repressor-like, C-terminal domain"/>
    <property type="match status" value="1"/>
</dbReference>
<keyword evidence="3" id="KW-0804">Transcription</keyword>
<dbReference type="PANTHER" id="PTHR30055:SF148">
    <property type="entry name" value="TETR-FAMILY TRANSCRIPTIONAL REGULATOR"/>
    <property type="match status" value="1"/>
</dbReference>
<name>A0ABY3U4L8_9MYCO</name>